<dbReference type="Proteomes" id="UP000251889">
    <property type="component" value="Unassembled WGS sequence"/>
</dbReference>
<reference evidence="1 2" key="1">
    <citation type="submission" date="2018-06" db="EMBL/GenBank/DDBJ databases">
        <title>Chryseolinea flavus sp. nov., a member of the phylum Bacteroidetes isolated from soil.</title>
        <authorList>
            <person name="Li Y."/>
            <person name="Wang J."/>
        </authorList>
    </citation>
    <scope>NUCLEOTIDE SEQUENCE [LARGE SCALE GENOMIC DNA]</scope>
    <source>
        <strain evidence="1 2">SDU1-6</strain>
    </source>
</reference>
<dbReference type="EMBL" id="QMFY01000014">
    <property type="protein sequence ID" value="RAV98881.1"/>
    <property type="molecule type" value="Genomic_DNA"/>
</dbReference>
<sequence length="274" mass="30667">MYTKFITKFNVGTFVILLTVASSAIAQERIFSIGYGKALINNDSSTYTISIDLNRVPGSNEKGNGYFFVNERIDSTRWGYYAKPTADINLGSGTSAAPNNVSVGLAFGLAYDFKESKIGIASFCLEMSPDFVGDKTLRNSLKYLSLTPCFQVDNTWDGISIFLGAGFSYSLGKRSILDELDHAYSRTSVPVSMKLRAFNFAEGEKMRLHLSATYKFNKVFNDIEVNERSFDFFNVKTDFYLLKNLAVNFTYNCGFEEPLFKENNAFSFGVTLAR</sequence>
<organism evidence="1 2">
    <name type="scientific">Pseudochryseolinea flava</name>
    <dbReference type="NCBI Taxonomy" id="2059302"/>
    <lineage>
        <taxon>Bacteria</taxon>
        <taxon>Pseudomonadati</taxon>
        <taxon>Bacteroidota</taxon>
        <taxon>Cytophagia</taxon>
        <taxon>Cytophagales</taxon>
        <taxon>Fulvivirgaceae</taxon>
        <taxon>Pseudochryseolinea</taxon>
    </lineage>
</organism>
<accession>A0A364XX69</accession>
<protein>
    <recommendedName>
        <fullName evidence="3">Outer membrane protein beta-barrel domain-containing protein</fullName>
    </recommendedName>
</protein>
<dbReference type="AlphaFoldDB" id="A0A364XX69"/>
<gene>
    <name evidence="1" type="ORF">DQQ10_21505</name>
</gene>
<evidence type="ECO:0000313" key="2">
    <source>
        <dbReference type="Proteomes" id="UP000251889"/>
    </source>
</evidence>
<dbReference type="OrthoDB" id="1419006at2"/>
<dbReference type="RefSeq" id="WP_112748991.1">
    <property type="nucleotide sequence ID" value="NZ_QMFY01000014.1"/>
</dbReference>
<evidence type="ECO:0000313" key="1">
    <source>
        <dbReference type="EMBL" id="RAV98881.1"/>
    </source>
</evidence>
<name>A0A364XX69_9BACT</name>
<comment type="caution">
    <text evidence="1">The sequence shown here is derived from an EMBL/GenBank/DDBJ whole genome shotgun (WGS) entry which is preliminary data.</text>
</comment>
<evidence type="ECO:0008006" key="3">
    <source>
        <dbReference type="Google" id="ProtNLM"/>
    </source>
</evidence>
<proteinExistence type="predicted"/>
<keyword evidence="2" id="KW-1185">Reference proteome</keyword>